<dbReference type="OrthoDB" id="1364821at2"/>
<dbReference type="Proteomes" id="UP000490922">
    <property type="component" value="Unassembled WGS sequence"/>
</dbReference>
<name>A0A7J5AKJ9_9FLAO</name>
<organism evidence="1 2">
    <name type="scientific">Flavobacterium luteum</name>
    <dbReference type="NCBI Taxonomy" id="2026654"/>
    <lineage>
        <taxon>Bacteria</taxon>
        <taxon>Pseudomonadati</taxon>
        <taxon>Bacteroidota</taxon>
        <taxon>Flavobacteriia</taxon>
        <taxon>Flavobacteriales</taxon>
        <taxon>Flavobacteriaceae</taxon>
        <taxon>Flavobacterium</taxon>
    </lineage>
</organism>
<dbReference type="RefSeq" id="WP_151106324.1">
    <property type="nucleotide sequence ID" value="NZ_WAEM01000001.1"/>
</dbReference>
<comment type="caution">
    <text evidence="1">The sequence shown here is derived from an EMBL/GenBank/DDBJ whole genome shotgun (WGS) entry which is preliminary data.</text>
</comment>
<evidence type="ECO:0008006" key="3">
    <source>
        <dbReference type="Google" id="ProtNLM"/>
    </source>
</evidence>
<evidence type="ECO:0000313" key="2">
    <source>
        <dbReference type="Proteomes" id="UP000490922"/>
    </source>
</evidence>
<reference evidence="1 2" key="1">
    <citation type="submission" date="2019-09" db="EMBL/GenBank/DDBJ databases">
        <title>Flavobacterium sp. nov., isolated from glacier ice.</title>
        <authorList>
            <person name="Liu Q."/>
        </authorList>
    </citation>
    <scope>NUCLEOTIDE SEQUENCE [LARGE SCALE GENOMIC DNA]</scope>
    <source>
        <strain evidence="1 2">NBRC 112527</strain>
    </source>
</reference>
<proteinExistence type="predicted"/>
<dbReference type="AlphaFoldDB" id="A0A7J5AKJ9"/>
<accession>A0A7J5AKJ9</accession>
<keyword evidence="2" id="KW-1185">Reference proteome</keyword>
<gene>
    <name evidence="1" type="ORF">F6464_03355</name>
</gene>
<evidence type="ECO:0000313" key="1">
    <source>
        <dbReference type="EMBL" id="KAB1158132.1"/>
    </source>
</evidence>
<dbReference type="EMBL" id="WAEM01000001">
    <property type="protein sequence ID" value="KAB1158132.1"/>
    <property type="molecule type" value="Genomic_DNA"/>
</dbReference>
<sequence length="107" mass="12617">MIVSITRIELNSYSKLIAFFKFNGQIIKELQQSKCKKHKVTGSLNFKVWYTMTLWENENDITDFYRNGTHLEAMKQSKSFSSKIQSKRVENMDLLNWKEAKKVFAGK</sequence>
<protein>
    <recommendedName>
        <fullName evidence="3">DUF3291 domain-containing protein</fullName>
    </recommendedName>
</protein>